<comment type="caution">
    <text evidence="5">The sequence shown here is derived from an EMBL/GenBank/DDBJ whole genome shotgun (WGS) entry which is preliminary data.</text>
</comment>
<reference evidence="5 6" key="1">
    <citation type="submission" date="2023-12" db="EMBL/GenBank/DDBJ databases">
        <title>A high-quality genome assembly for Dillenia turbinata (Dilleniales).</title>
        <authorList>
            <person name="Chanderbali A."/>
        </authorList>
    </citation>
    <scope>NUCLEOTIDE SEQUENCE [LARGE SCALE GENOMIC DNA]</scope>
    <source>
        <strain evidence="5">LSX21</strain>
        <tissue evidence="5">Leaf</tissue>
    </source>
</reference>
<dbReference type="Pfam" id="PF00685">
    <property type="entry name" value="Sulfotransfer_1"/>
    <property type="match status" value="1"/>
</dbReference>
<organism evidence="5 6">
    <name type="scientific">Dillenia turbinata</name>
    <dbReference type="NCBI Taxonomy" id="194707"/>
    <lineage>
        <taxon>Eukaryota</taxon>
        <taxon>Viridiplantae</taxon>
        <taxon>Streptophyta</taxon>
        <taxon>Embryophyta</taxon>
        <taxon>Tracheophyta</taxon>
        <taxon>Spermatophyta</taxon>
        <taxon>Magnoliopsida</taxon>
        <taxon>eudicotyledons</taxon>
        <taxon>Gunneridae</taxon>
        <taxon>Pentapetalae</taxon>
        <taxon>Dilleniales</taxon>
        <taxon>Dilleniaceae</taxon>
        <taxon>Dillenia</taxon>
    </lineage>
</organism>
<dbReference type="GO" id="GO:0008146">
    <property type="term" value="F:sulfotransferase activity"/>
    <property type="evidence" value="ECO:0007669"/>
    <property type="project" value="InterPro"/>
</dbReference>
<keyword evidence="6" id="KW-1185">Reference proteome</keyword>
<dbReference type="InterPro" id="IPR027417">
    <property type="entry name" value="P-loop_NTPase"/>
</dbReference>
<evidence type="ECO:0000256" key="2">
    <source>
        <dbReference type="ARBA" id="ARBA00022679"/>
    </source>
</evidence>
<evidence type="ECO:0000256" key="1">
    <source>
        <dbReference type="ARBA" id="ARBA00005771"/>
    </source>
</evidence>
<feature type="domain" description="Sulfotransferase" evidence="4">
    <location>
        <begin position="17"/>
        <end position="86"/>
    </location>
</feature>
<dbReference type="Gene3D" id="3.40.50.300">
    <property type="entry name" value="P-loop containing nucleotide triphosphate hydrolases"/>
    <property type="match status" value="1"/>
</dbReference>
<protein>
    <recommendedName>
        <fullName evidence="3">Sulfotransferase</fullName>
        <ecNumber evidence="3">2.8.2.-</ecNumber>
    </recommendedName>
</protein>
<dbReference type="PANTHER" id="PTHR11783">
    <property type="entry name" value="SULFOTRANSFERASE SULT"/>
    <property type="match status" value="1"/>
</dbReference>
<proteinExistence type="inferred from homology"/>
<dbReference type="AlphaFoldDB" id="A0AAN8V0E6"/>
<evidence type="ECO:0000259" key="4">
    <source>
        <dbReference type="Pfam" id="PF00685"/>
    </source>
</evidence>
<name>A0AAN8V0E6_9MAGN</name>
<dbReference type="EMBL" id="JBAMMX010000016">
    <property type="protein sequence ID" value="KAK6925145.1"/>
    <property type="molecule type" value="Genomic_DNA"/>
</dbReference>
<comment type="similarity">
    <text evidence="1 3">Belongs to the sulfotransferase 1 family.</text>
</comment>
<accession>A0AAN8V0E6</accession>
<dbReference type="InterPro" id="IPR000863">
    <property type="entry name" value="Sulfotransferase_dom"/>
</dbReference>
<evidence type="ECO:0000313" key="6">
    <source>
        <dbReference type="Proteomes" id="UP001370490"/>
    </source>
</evidence>
<evidence type="ECO:0000256" key="3">
    <source>
        <dbReference type="RuleBase" id="RU361155"/>
    </source>
</evidence>
<gene>
    <name evidence="5" type="ORF">RJ641_009471</name>
</gene>
<sequence length="135" mass="15541">MKLRPKLRPPMLPHVSMKEAFNLLSTGECDYGPYFGHVLGFWYASLEFPEKILLLKYEEMKKDPVKHVKKLAEFLGKPFPAEEEKEGVGEEIEKLCSQVGDSKNHLTQEMIKRLDEITKEKLKGSGFTFGESKKH</sequence>
<dbReference type="SUPFAM" id="SSF52540">
    <property type="entry name" value="P-loop containing nucleoside triphosphate hydrolases"/>
    <property type="match status" value="1"/>
</dbReference>
<keyword evidence="2 3" id="KW-0808">Transferase</keyword>
<dbReference type="EC" id="2.8.2.-" evidence="3"/>
<dbReference type="Proteomes" id="UP001370490">
    <property type="component" value="Unassembled WGS sequence"/>
</dbReference>
<evidence type="ECO:0000313" key="5">
    <source>
        <dbReference type="EMBL" id="KAK6925145.1"/>
    </source>
</evidence>